<feature type="region of interest" description="Disordered" evidence="3">
    <location>
        <begin position="106"/>
        <end position="163"/>
    </location>
</feature>
<keyword evidence="2" id="KW-0539">Nucleus</keyword>
<feature type="region of interest" description="Disordered" evidence="3">
    <location>
        <begin position="661"/>
        <end position="681"/>
    </location>
</feature>
<dbReference type="PROSITE" id="PS50174">
    <property type="entry name" value="G_PATCH"/>
    <property type="match status" value="1"/>
</dbReference>
<name>A0A1Y2GQV7_9FUNG</name>
<dbReference type="Proteomes" id="UP000193648">
    <property type="component" value="Unassembled WGS sequence"/>
</dbReference>
<dbReference type="STRING" id="64571.A0A1Y2GQV7"/>
<evidence type="ECO:0000256" key="1">
    <source>
        <dbReference type="ARBA" id="ARBA00010900"/>
    </source>
</evidence>
<protein>
    <submittedName>
        <fullName evidence="5">GC-rich sequence DNA-binding factor-like protein-domain-containing protein</fullName>
    </submittedName>
</protein>
<reference evidence="5 6" key="1">
    <citation type="submission" date="2016-07" db="EMBL/GenBank/DDBJ databases">
        <title>Pervasive Adenine N6-methylation of Active Genes in Fungi.</title>
        <authorList>
            <consortium name="DOE Joint Genome Institute"/>
            <person name="Mondo S.J."/>
            <person name="Dannebaum R.O."/>
            <person name="Kuo R.C."/>
            <person name="Labutti K."/>
            <person name="Haridas S."/>
            <person name="Kuo A."/>
            <person name="Salamov A."/>
            <person name="Ahrendt S.R."/>
            <person name="Lipzen A."/>
            <person name="Sullivan W."/>
            <person name="Andreopoulos W.B."/>
            <person name="Clum A."/>
            <person name="Lindquist E."/>
            <person name="Daum C."/>
            <person name="Ramamoorthy G.K."/>
            <person name="Gryganskyi A."/>
            <person name="Culley D."/>
            <person name="Magnuson J.K."/>
            <person name="James T.Y."/>
            <person name="O'Malley M.A."/>
            <person name="Stajich J.E."/>
            <person name="Spatafora J.W."/>
            <person name="Visel A."/>
            <person name="Grigoriev I.V."/>
        </authorList>
    </citation>
    <scope>NUCLEOTIDE SEQUENCE [LARGE SCALE GENOMIC DNA]</scope>
    <source>
        <strain evidence="5 6">NRRL 3116</strain>
    </source>
</reference>
<feature type="compositionally biased region" description="Low complexity" evidence="3">
    <location>
        <begin position="15"/>
        <end position="27"/>
    </location>
</feature>
<dbReference type="Pfam" id="PF07842">
    <property type="entry name" value="GCFC"/>
    <property type="match status" value="1"/>
</dbReference>
<dbReference type="InParanoid" id="A0A1Y2GQV7"/>
<feature type="compositionally biased region" description="Basic and acidic residues" evidence="3">
    <location>
        <begin position="106"/>
        <end position="118"/>
    </location>
</feature>
<dbReference type="GO" id="GO:0000390">
    <property type="term" value="P:spliceosomal complex disassembly"/>
    <property type="evidence" value="ECO:0007669"/>
    <property type="project" value="InterPro"/>
</dbReference>
<keyword evidence="5" id="KW-0238">DNA-binding</keyword>
<dbReference type="InterPro" id="IPR000467">
    <property type="entry name" value="G_patch_dom"/>
</dbReference>
<evidence type="ECO:0000259" key="4">
    <source>
        <dbReference type="PROSITE" id="PS50174"/>
    </source>
</evidence>
<dbReference type="AlphaFoldDB" id="A0A1Y2GQV7"/>
<comment type="caution">
    <text evidence="5">The sequence shown here is derived from an EMBL/GenBank/DDBJ whole genome shotgun (WGS) entry which is preliminary data.</text>
</comment>
<dbReference type="RefSeq" id="XP_021880980.1">
    <property type="nucleotide sequence ID" value="XM_022020830.1"/>
</dbReference>
<keyword evidence="6" id="KW-1185">Reference proteome</keyword>
<accession>A0A1Y2GQV7</accession>
<dbReference type="GO" id="GO:0003677">
    <property type="term" value="F:DNA binding"/>
    <property type="evidence" value="ECO:0007669"/>
    <property type="project" value="UniProtKB-KW"/>
</dbReference>
<feature type="region of interest" description="Disordered" evidence="3">
    <location>
        <begin position="1"/>
        <end position="37"/>
    </location>
</feature>
<keyword evidence="2" id="KW-0747">Spliceosome</keyword>
<dbReference type="OrthoDB" id="4822at2759"/>
<dbReference type="GeneID" id="33562674"/>
<dbReference type="InterPro" id="IPR024933">
    <property type="entry name" value="TFP11"/>
</dbReference>
<dbReference type="FunCoup" id="A0A1Y2GQV7">
    <property type="interactions" value="707"/>
</dbReference>
<dbReference type="InterPro" id="IPR045211">
    <property type="entry name" value="TFP11/STIP/Ntr1"/>
</dbReference>
<dbReference type="Pfam" id="PF01585">
    <property type="entry name" value="G-patch"/>
    <property type="match status" value="1"/>
</dbReference>
<evidence type="ECO:0000313" key="6">
    <source>
        <dbReference type="Proteomes" id="UP000193648"/>
    </source>
</evidence>
<keyword evidence="2" id="KW-0508">mRNA splicing</keyword>
<proteinExistence type="inferred from homology"/>
<gene>
    <name evidence="5" type="ORF">BCR41DRAFT_306565</name>
</gene>
<comment type="similarity">
    <text evidence="1 2">Belongs to the TFP11/STIP family.</text>
</comment>
<comment type="subcellular location">
    <subcellularLocation>
        <location evidence="2">Nucleus</location>
    </subcellularLocation>
</comment>
<sequence length="790" mass="88570">MSFFKNRAGLGGDGSNSSSPSPRQGSPAATSSPKLEAPVIAPVKVSQDYGAFSAKGSGFGLKMLEKMGWKKGYGLGVGGTGIVEPIQTKLRPVKMGIGFKGFKEKTDQTRAEEKRRGVEVSSDEDEEPAKLRSKAGAKKEQEIKADGWKKSSSRGPRKAKVEYKTAEEIQREIESGDLPMTQVQPQKILDMTGKTVRELSSASLITSTTPFEHERFPELRHNLQLMADISTTDLEQLARAQKADHVRQKVLEAEGERMQKLISQDEINLERLTRVLAITDQCSKIANEIHEATSDTSGRVAVDIKEDYIANAFKEPFDMFSGLYFEEYQLYELDQAFFAALQDSFKRLLKDWNVLGNPTLGAGLFRRWHKLLRKSKVVYNNDRNTESFYGSKPVQPEQMTAYESLLNQHWLPKVRSAINNEWNARDCDPVIELLEAWAPPILPEFIYDNIITQLILPKLQKEVDIWNPRDSLMLHTWIHPWLPVLGQPLMDQELFDTVRRKLASGLKAWNVLDPSALHILGPWKGVFEDSDMEVLLLKSVLPKLVEGLALFEINPRNQKIEILQAILPWHSYFPSTTFSSLLVNEFFPKWHQVLYLWLTHPSTTDLEQVSQWYQWWKSLFPAELVQETGVALGFRQGLDMINQFMAGLQIMAPADLAQAQAQTQQKQQQGKAGSSGSSASAEALGRLQTKKHLVTTMSFKDLVQDYATQNSLLFVMTKQMHERSGKPLYRLGGNSTGTAGGILVHMTDEVAFVKSEETGVWTPTGLEELMLLAGAGKTKGTAGGGEQRSR</sequence>
<dbReference type="GO" id="GO:0071008">
    <property type="term" value="C:U2-type post-mRNA release spliceosomal complex"/>
    <property type="evidence" value="ECO:0007669"/>
    <property type="project" value="TreeGrafter"/>
</dbReference>
<dbReference type="InterPro" id="IPR022783">
    <property type="entry name" value="GCFC_dom"/>
</dbReference>
<feature type="compositionally biased region" description="Basic and acidic residues" evidence="3">
    <location>
        <begin position="137"/>
        <end position="149"/>
    </location>
</feature>
<dbReference type="EMBL" id="MCFF01000020">
    <property type="protein sequence ID" value="ORZ14848.1"/>
    <property type="molecule type" value="Genomic_DNA"/>
</dbReference>
<organism evidence="5 6">
    <name type="scientific">Lobosporangium transversale</name>
    <dbReference type="NCBI Taxonomy" id="64571"/>
    <lineage>
        <taxon>Eukaryota</taxon>
        <taxon>Fungi</taxon>
        <taxon>Fungi incertae sedis</taxon>
        <taxon>Mucoromycota</taxon>
        <taxon>Mortierellomycotina</taxon>
        <taxon>Mortierellomycetes</taxon>
        <taxon>Mortierellales</taxon>
        <taxon>Mortierellaceae</taxon>
        <taxon>Lobosporangium</taxon>
    </lineage>
</organism>
<dbReference type="SMART" id="SM00443">
    <property type="entry name" value="G_patch"/>
    <property type="match status" value="1"/>
</dbReference>
<dbReference type="PIRSF" id="PIRSF017706">
    <property type="entry name" value="TFIP11"/>
    <property type="match status" value="1"/>
</dbReference>
<evidence type="ECO:0000256" key="3">
    <source>
        <dbReference type="SAM" id="MobiDB-lite"/>
    </source>
</evidence>
<evidence type="ECO:0000256" key="2">
    <source>
        <dbReference type="PIRNR" id="PIRNR017706"/>
    </source>
</evidence>
<dbReference type="PANTHER" id="PTHR23329">
    <property type="entry name" value="TUFTELIN-INTERACTING PROTEIN 11-RELATED"/>
    <property type="match status" value="1"/>
</dbReference>
<evidence type="ECO:0000313" key="5">
    <source>
        <dbReference type="EMBL" id="ORZ14848.1"/>
    </source>
</evidence>
<dbReference type="PANTHER" id="PTHR23329:SF1">
    <property type="entry name" value="TUFTELIN-INTERACTING PROTEIN 11"/>
    <property type="match status" value="1"/>
</dbReference>
<keyword evidence="2" id="KW-0507">mRNA processing</keyword>
<feature type="domain" description="G-patch" evidence="4">
    <location>
        <begin position="56"/>
        <end position="102"/>
    </location>
</feature>